<comment type="function">
    <text evidence="2">Removes the formyl group from the N-terminal Met of newly synthesized proteins. Requires at least a dipeptide for an efficient rate of reaction. N-terminal L-methionine is a prerequisite for activity but the enzyme has broad specificity at other positions.</text>
</comment>
<name>A0A7C9L964_9RHOB</name>
<feature type="binding site" evidence="2">
    <location>
        <position position="135"/>
    </location>
    <ligand>
        <name>Fe cation</name>
        <dbReference type="ChEBI" id="CHEBI:24875"/>
    </ligand>
</feature>
<sequence length="166" mass="17842">MTLLPIVTWPDPLLREVCVPVAEDEDVGDLVRDMLKTMYDAPGRGLAAPQVGVAKRVFVMDCGWKDGTPAPRVCVNPEIVSVSGEAVSGEEGCLSIPGVLAGVERPEAVTLRYRDVDGSVHEVALRGFEARCAQHELDHLNGILTLDRLTPEARAEAERAYALGAP</sequence>
<dbReference type="PRINTS" id="PR01576">
    <property type="entry name" value="PDEFORMYLASE"/>
</dbReference>
<evidence type="ECO:0000256" key="2">
    <source>
        <dbReference type="HAMAP-Rule" id="MF_00163"/>
    </source>
</evidence>
<dbReference type="InterPro" id="IPR036821">
    <property type="entry name" value="Peptide_deformylase_sf"/>
</dbReference>
<dbReference type="NCBIfam" id="TIGR00079">
    <property type="entry name" value="pept_deformyl"/>
    <property type="match status" value="1"/>
</dbReference>
<comment type="similarity">
    <text evidence="1 2">Belongs to the polypeptide deformylase family.</text>
</comment>
<dbReference type="Gene3D" id="3.90.45.10">
    <property type="entry name" value="Peptide deformylase"/>
    <property type="match status" value="1"/>
</dbReference>
<keyword evidence="2" id="KW-0479">Metal-binding</keyword>
<keyword evidence="2" id="KW-0648">Protein biosynthesis</keyword>
<dbReference type="SUPFAM" id="SSF56420">
    <property type="entry name" value="Peptide deformylase"/>
    <property type="match status" value="1"/>
</dbReference>
<dbReference type="GO" id="GO:0046872">
    <property type="term" value="F:metal ion binding"/>
    <property type="evidence" value="ECO:0007669"/>
    <property type="project" value="UniProtKB-KW"/>
</dbReference>
<feature type="binding site" evidence="2">
    <location>
        <position position="139"/>
    </location>
    <ligand>
        <name>Fe cation</name>
        <dbReference type="ChEBI" id="CHEBI:24875"/>
    </ligand>
</feature>
<comment type="catalytic activity">
    <reaction evidence="2">
        <text>N-terminal N-formyl-L-methionyl-[peptide] + H2O = N-terminal L-methionyl-[peptide] + formate</text>
        <dbReference type="Rhea" id="RHEA:24420"/>
        <dbReference type="Rhea" id="RHEA-COMP:10639"/>
        <dbReference type="Rhea" id="RHEA-COMP:10640"/>
        <dbReference type="ChEBI" id="CHEBI:15377"/>
        <dbReference type="ChEBI" id="CHEBI:15740"/>
        <dbReference type="ChEBI" id="CHEBI:49298"/>
        <dbReference type="ChEBI" id="CHEBI:64731"/>
        <dbReference type="EC" id="3.5.1.88"/>
    </reaction>
</comment>
<dbReference type="InterPro" id="IPR023635">
    <property type="entry name" value="Peptide_deformylase"/>
</dbReference>
<dbReference type="AlphaFoldDB" id="A0A7C9L964"/>
<evidence type="ECO:0000256" key="1">
    <source>
        <dbReference type="ARBA" id="ARBA00010759"/>
    </source>
</evidence>
<dbReference type="PANTHER" id="PTHR10458">
    <property type="entry name" value="PEPTIDE DEFORMYLASE"/>
    <property type="match status" value="1"/>
</dbReference>
<keyword evidence="2 3" id="KW-0378">Hydrolase</keyword>
<dbReference type="EC" id="3.5.1.88" evidence="2"/>
<dbReference type="PANTHER" id="PTHR10458:SF22">
    <property type="entry name" value="PEPTIDE DEFORMYLASE"/>
    <property type="match status" value="1"/>
</dbReference>
<dbReference type="PIRSF" id="PIRSF004749">
    <property type="entry name" value="Pep_def"/>
    <property type="match status" value="1"/>
</dbReference>
<feature type="active site" evidence="2">
    <location>
        <position position="136"/>
    </location>
</feature>
<gene>
    <name evidence="2 3" type="primary">def</name>
    <name evidence="3" type="ORF">FH759_12375</name>
</gene>
<feature type="binding site" evidence="2">
    <location>
        <position position="93"/>
    </location>
    <ligand>
        <name>Fe cation</name>
        <dbReference type="ChEBI" id="CHEBI:24875"/>
    </ligand>
</feature>
<evidence type="ECO:0000313" key="4">
    <source>
        <dbReference type="Proteomes" id="UP000483078"/>
    </source>
</evidence>
<dbReference type="CDD" id="cd00487">
    <property type="entry name" value="Pep_deformylase"/>
    <property type="match status" value="1"/>
</dbReference>
<protein>
    <recommendedName>
        <fullName evidence="2">Peptide deformylase</fullName>
        <shortName evidence="2">PDF</shortName>
        <ecNumber evidence="2">3.5.1.88</ecNumber>
    </recommendedName>
    <alternativeName>
        <fullName evidence="2">Polypeptide deformylase</fullName>
    </alternativeName>
</protein>
<proteinExistence type="inferred from homology"/>
<dbReference type="HAMAP" id="MF_00163">
    <property type="entry name" value="Pep_deformylase"/>
    <property type="match status" value="1"/>
</dbReference>
<evidence type="ECO:0000313" key="3">
    <source>
        <dbReference type="EMBL" id="MTJ05474.1"/>
    </source>
</evidence>
<accession>A0A7C9L964</accession>
<dbReference type="EMBL" id="VENJ01000018">
    <property type="protein sequence ID" value="MTJ05474.1"/>
    <property type="molecule type" value="Genomic_DNA"/>
</dbReference>
<organism evidence="3 4">
    <name type="scientific">Sediminimonas qiaohouensis</name>
    <dbReference type="NCBI Taxonomy" id="552061"/>
    <lineage>
        <taxon>Bacteria</taxon>
        <taxon>Pseudomonadati</taxon>
        <taxon>Pseudomonadota</taxon>
        <taxon>Alphaproteobacteria</taxon>
        <taxon>Rhodobacterales</taxon>
        <taxon>Roseobacteraceae</taxon>
        <taxon>Sediminimonas</taxon>
    </lineage>
</organism>
<dbReference type="GO" id="GO:0042586">
    <property type="term" value="F:peptide deformylase activity"/>
    <property type="evidence" value="ECO:0007669"/>
    <property type="project" value="UniProtKB-UniRule"/>
</dbReference>
<dbReference type="RefSeq" id="WP_273250251.1">
    <property type="nucleotide sequence ID" value="NZ_VENJ01000018.1"/>
</dbReference>
<dbReference type="Pfam" id="PF01327">
    <property type="entry name" value="Pep_deformylase"/>
    <property type="match status" value="1"/>
</dbReference>
<dbReference type="NCBIfam" id="NF001159">
    <property type="entry name" value="PRK00150.1-3"/>
    <property type="match status" value="1"/>
</dbReference>
<dbReference type="Proteomes" id="UP000483078">
    <property type="component" value="Unassembled WGS sequence"/>
</dbReference>
<reference evidence="3 4" key="1">
    <citation type="submission" date="2019-06" db="EMBL/GenBank/DDBJ databases">
        <title>Enrichment of Autotrophic Halophilic Microorganisms from Red Sea Brine Pool Using Microbial Electrosynthesis System.</title>
        <authorList>
            <person name="Alqahtani M.F."/>
            <person name="Bajracharya S."/>
            <person name="Katuri K.P."/>
            <person name="Ali M."/>
            <person name="Saikaly P.E."/>
        </authorList>
    </citation>
    <scope>NUCLEOTIDE SEQUENCE [LARGE SCALE GENOMIC DNA]</scope>
    <source>
        <strain evidence="3">MES6</strain>
    </source>
</reference>
<keyword evidence="2" id="KW-0408">Iron</keyword>
<comment type="caution">
    <text evidence="3">The sequence shown here is derived from an EMBL/GenBank/DDBJ whole genome shotgun (WGS) entry which is preliminary data.</text>
</comment>
<dbReference type="GO" id="GO:0006412">
    <property type="term" value="P:translation"/>
    <property type="evidence" value="ECO:0007669"/>
    <property type="project" value="UniProtKB-UniRule"/>
</dbReference>
<comment type="cofactor">
    <cofactor evidence="2">
        <name>Fe(2+)</name>
        <dbReference type="ChEBI" id="CHEBI:29033"/>
    </cofactor>
    <text evidence="2">Binds 1 Fe(2+) ion.</text>
</comment>